<feature type="transmembrane region" description="Helical" evidence="1">
    <location>
        <begin position="128"/>
        <end position="146"/>
    </location>
</feature>
<keyword evidence="1" id="KW-0812">Transmembrane</keyword>
<accession>A0AA88Y6J5</accession>
<evidence type="ECO:0000313" key="2">
    <source>
        <dbReference type="EMBL" id="KAK3099398.1"/>
    </source>
</evidence>
<dbReference type="InterPro" id="IPR040350">
    <property type="entry name" value="TMEM272"/>
</dbReference>
<comment type="caution">
    <text evidence="2">The sequence shown here is derived from an EMBL/GenBank/DDBJ whole genome shotgun (WGS) entry which is preliminary data.</text>
</comment>
<dbReference type="PANTHER" id="PTHR33444">
    <property type="entry name" value="SI:DKEY-19B23.12-RELATED"/>
    <property type="match status" value="1"/>
</dbReference>
<keyword evidence="1" id="KW-1133">Transmembrane helix</keyword>
<name>A0AA88Y6J5_PINIB</name>
<dbReference type="AlphaFoldDB" id="A0AA88Y6J5"/>
<gene>
    <name evidence="2" type="ORF">FSP39_003814</name>
</gene>
<reference evidence="2" key="1">
    <citation type="submission" date="2019-08" db="EMBL/GenBank/DDBJ databases">
        <title>The improved chromosome-level genome for the pearl oyster Pinctada fucata martensii using PacBio sequencing and Hi-C.</title>
        <authorList>
            <person name="Zheng Z."/>
        </authorList>
    </citation>
    <scope>NUCLEOTIDE SEQUENCE</scope>
    <source>
        <strain evidence="2">ZZ-2019</strain>
        <tissue evidence="2">Adductor muscle</tissue>
    </source>
</reference>
<organism evidence="2 3">
    <name type="scientific">Pinctada imbricata</name>
    <name type="common">Atlantic pearl-oyster</name>
    <name type="synonym">Pinctada martensii</name>
    <dbReference type="NCBI Taxonomy" id="66713"/>
    <lineage>
        <taxon>Eukaryota</taxon>
        <taxon>Metazoa</taxon>
        <taxon>Spiralia</taxon>
        <taxon>Lophotrochozoa</taxon>
        <taxon>Mollusca</taxon>
        <taxon>Bivalvia</taxon>
        <taxon>Autobranchia</taxon>
        <taxon>Pteriomorphia</taxon>
        <taxon>Pterioida</taxon>
        <taxon>Pterioidea</taxon>
        <taxon>Pteriidae</taxon>
        <taxon>Pinctada</taxon>
    </lineage>
</organism>
<feature type="transmembrane region" description="Helical" evidence="1">
    <location>
        <begin position="81"/>
        <end position="102"/>
    </location>
</feature>
<sequence length="200" mass="21855">MSQGERSFGAKGLSEPPPSYDSIFGRVKAAKQQSESKPKFFKSLLAIVIGTLGCTICLGFFLAIPISMVVMGAIYKDDCPIQRYIPIYLIVGGSFGILKNLTSLGQKAKNDRDEEGDEKNMKSNPYDVVLNLFLFAWFIAGNVWVYQIRGAVSSDITSVNYCHPTLYAYAFWLITSVYILLGTTCCCVCCAGCLASMVSG</sequence>
<dbReference type="PANTHER" id="PTHR33444:SF2">
    <property type="entry name" value="MARVEL DOMAIN-CONTAINING PROTEIN"/>
    <property type="match status" value="1"/>
</dbReference>
<dbReference type="Proteomes" id="UP001186944">
    <property type="component" value="Unassembled WGS sequence"/>
</dbReference>
<proteinExistence type="predicted"/>
<evidence type="ECO:0000313" key="3">
    <source>
        <dbReference type="Proteomes" id="UP001186944"/>
    </source>
</evidence>
<keyword evidence="1" id="KW-0472">Membrane</keyword>
<feature type="transmembrane region" description="Helical" evidence="1">
    <location>
        <begin position="166"/>
        <end position="195"/>
    </location>
</feature>
<protein>
    <submittedName>
        <fullName evidence="2">Uncharacterized protein</fullName>
    </submittedName>
</protein>
<dbReference type="EMBL" id="VSWD01000006">
    <property type="protein sequence ID" value="KAK3099398.1"/>
    <property type="molecule type" value="Genomic_DNA"/>
</dbReference>
<evidence type="ECO:0000256" key="1">
    <source>
        <dbReference type="SAM" id="Phobius"/>
    </source>
</evidence>
<feature type="transmembrane region" description="Helical" evidence="1">
    <location>
        <begin position="44"/>
        <end position="75"/>
    </location>
</feature>
<keyword evidence="3" id="KW-1185">Reference proteome</keyword>